<keyword evidence="2" id="KW-0547">Nucleotide-binding</keyword>
<protein>
    <submittedName>
        <fullName evidence="5">Magnesium chelatase family protein</fullName>
    </submittedName>
</protein>
<dbReference type="Pfam" id="PF13335">
    <property type="entry name" value="Mg_chelatase_C"/>
    <property type="match status" value="1"/>
</dbReference>
<dbReference type="InterPro" id="IPR027417">
    <property type="entry name" value="P-loop_NTPase"/>
</dbReference>
<dbReference type="GO" id="GO:0003677">
    <property type="term" value="F:DNA binding"/>
    <property type="evidence" value="ECO:0007669"/>
    <property type="project" value="InterPro"/>
</dbReference>
<dbReference type="NCBIfam" id="TIGR00368">
    <property type="entry name" value="YifB family Mg chelatase-like AAA ATPase"/>
    <property type="match status" value="1"/>
</dbReference>
<dbReference type="AlphaFoldDB" id="A0A1H2LMA9"/>
<gene>
    <name evidence="5" type="ORF">SAMN04489737_1667</name>
</gene>
<reference evidence="6" key="1">
    <citation type="submission" date="2016-10" db="EMBL/GenBank/DDBJ databases">
        <authorList>
            <person name="Varghese N."/>
            <person name="Submissions S."/>
        </authorList>
    </citation>
    <scope>NUCLEOTIDE SEQUENCE [LARGE SCALE GENOMIC DNA]</scope>
    <source>
        <strain evidence="6">DSM 10002</strain>
    </source>
</reference>
<dbReference type="RefSeq" id="WP_091282128.1">
    <property type="nucleotide sequence ID" value="NZ_JABAPH010000027.1"/>
</dbReference>
<dbReference type="SUPFAM" id="SSF54211">
    <property type="entry name" value="Ribosomal protein S5 domain 2-like"/>
    <property type="match status" value="1"/>
</dbReference>
<dbReference type="GeneID" id="65345390"/>
<comment type="similarity">
    <text evidence="1">Belongs to the Mg-chelatase subunits D/I family. ComM subfamily.</text>
</comment>
<dbReference type="STRING" id="131112.SAMN04489737_1667"/>
<dbReference type="PROSITE" id="PS50051">
    <property type="entry name" value="MCM_2"/>
    <property type="match status" value="1"/>
</dbReference>
<dbReference type="OrthoDB" id="9813147at2"/>
<dbReference type="PANTHER" id="PTHR32039">
    <property type="entry name" value="MAGNESIUM-CHELATASE SUBUNIT CHLI"/>
    <property type="match status" value="1"/>
</dbReference>
<proteinExistence type="inferred from homology"/>
<dbReference type="Gene3D" id="3.40.50.300">
    <property type="entry name" value="P-loop containing nucleotide triphosphate hydrolases"/>
    <property type="match status" value="1"/>
</dbReference>
<accession>A0A1H2LMA9</accession>
<feature type="domain" description="MCM C-terminal AAA(+) ATPase" evidence="4">
    <location>
        <begin position="295"/>
        <end position="353"/>
    </location>
</feature>
<dbReference type="InterPro" id="IPR014721">
    <property type="entry name" value="Ribsml_uS5_D2-typ_fold_subgr"/>
</dbReference>
<keyword evidence="6" id="KW-1185">Reference proteome</keyword>
<sequence length="505" mass="53845">MSIGIVGRAMSMTLIGISAQPVLIEAVILPGLPRCSIVGLPDTAVNEARERLRASFSQVGLPWPQERLTINLSPGALPKTGTGLDLGLAIAILCAQGYRPLTKRAMAIGELGLDGSVRPVPGVLPSVVAAKENGLKTVLVPQENAHEAQLVDGVNIVPVAGLAQIAQWMETGITQFDSPGKNSLALPTKMPDQRLDMAEVYGQESALIATEVAVAGGHHMLMLGSPGVGKSMIAQRIPTVMPDLSADEAIEVAIIQSVQGQSCTALNFRPPLASPHHTTSVAALIGGGSTIARPGAITAAHNGILFCDEFAEFSPRAIQALREPLETGYIDIARSSARVRFPARFQLIAAANPCKCGKALDGPGACQCSSRDLRSYQSRLGGPVRDRIDVVISLNRPTKADLNMGSTTTSARMRAKIECAQQRQYERQNGRNSQLSGSWLREHTTLSNAISALFDNRLRMGQLSMRGMDRILKLAWSVADINEHAHPTDDDVALAFSLRTNIEET</sequence>
<name>A0A1H2LMA9_9ACTO</name>
<evidence type="ECO:0000313" key="6">
    <source>
        <dbReference type="Proteomes" id="UP000214355"/>
    </source>
</evidence>
<dbReference type="InterPro" id="IPR003593">
    <property type="entry name" value="AAA+_ATPase"/>
</dbReference>
<dbReference type="InterPro" id="IPR045006">
    <property type="entry name" value="CHLI-like"/>
</dbReference>
<dbReference type="PRINTS" id="PR00830">
    <property type="entry name" value="ENDOLAPTASE"/>
</dbReference>
<dbReference type="GO" id="GO:0005524">
    <property type="term" value="F:ATP binding"/>
    <property type="evidence" value="ECO:0007669"/>
    <property type="project" value="UniProtKB-KW"/>
</dbReference>
<dbReference type="InterPro" id="IPR020568">
    <property type="entry name" value="Ribosomal_Su5_D2-typ_SF"/>
</dbReference>
<dbReference type="InterPro" id="IPR001208">
    <property type="entry name" value="MCM_dom"/>
</dbReference>
<organism evidence="5 6">
    <name type="scientific">Arcanobacterium phocae</name>
    <dbReference type="NCBI Taxonomy" id="131112"/>
    <lineage>
        <taxon>Bacteria</taxon>
        <taxon>Bacillati</taxon>
        <taxon>Actinomycetota</taxon>
        <taxon>Actinomycetes</taxon>
        <taxon>Actinomycetales</taxon>
        <taxon>Actinomycetaceae</taxon>
        <taxon>Arcanobacterium</taxon>
    </lineage>
</organism>
<dbReference type="SUPFAM" id="SSF52540">
    <property type="entry name" value="P-loop containing nucleoside triphosphate hydrolases"/>
    <property type="match status" value="1"/>
</dbReference>
<evidence type="ECO:0000256" key="3">
    <source>
        <dbReference type="ARBA" id="ARBA00022840"/>
    </source>
</evidence>
<evidence type="ECO:0000313" key="5">
    <source>
        <dbReference type="EMBL" id="SDU82137.1"/>
    </source>
</evidence>
<dbReference type="Proteomes" id="UP000214355">
    <property type="component" value="Chromosome I"/>
</dbReference>
<keyword evidence="3" id="KW-0067">ATP-binding</keyword>
<dbReference type="Pfam" id="PF13541">
    <property type="entry name" value="ChlI"/>
    <property type="match status" value="1"/>
</dbReference>
<dbReference type="PANTHER" id="PTHR32039:SF7">
    <property type="entry name" value="COMPETENCE PROTEIN COMM"/>
    <property type="match status" value="1"/>
</dbReference>
<dbReference type="SMART" id="SM00382">
    <property type="entry name" value="AAA"/>
    <property type="match status" value="1"/>
</dbReference>
<dbReference type="InterPro" id="IPR000523">
    <property type="entry name" value="Mg_chelatse_chII-like_cat_dom"/>
</dbReference>
<dbReference type="Gene3D" id="3.30.230.10">
    <property type="match status" value="1"/>
</dbReference>
<dbReference type="Pfam" id="PF01078">
    <property type="entry name" value="Mg_chelatase"/>
    <property type="match status" value="1"/>
</dbReference>
<evidence type="ECO:0000256" key="1">
    <source>
        <dbReference type="ARBA" id="ARBA00006354"/>
    </source>
</evidence>
<dbReference type="InterPro" id="IPR025158">
    <property type="entry name" value="Mg_chelat-rel_C"/>
</dbReference>
<evidence type="ECO:0000259" key="4">
    <source>
        <dbReference type="PROSITE" id="PS50051"/>
    </source>
</evidence>
<dbReference type="EMBL" id="LT629804">
    <property type="protein sequence ID" value="SDU82137.1"/>
    <property type="molecule type" value="Genomic_DNA"/>
</dbReference>
<dbReference type="InterPro" id="IPR004482">
    <property type="entry name" value="Mg_chelat-rel"/>
</dbReference>
<evidence type="ECO:0000256" key="2">
    <source>
        <dbReference type="ARBA" id="ARBA00022741"/>
    </source>
</evidence>